<dbReference type="Proteomes" id="UP000294933">
    <property type="component" value="Unassembled WGS sequence"/>
</dbReference>
<feature type="compositionally biased region" description="Basic residues" evidence="1">
    <location>
        <begin position="36"/>
        <end position="45"/>
    </location>
</feature>
<name>A0A4R5XFY6_9AGAM</name>
<proteinExistence type="predicted"/>
<evidence type="ECO:0000256" key="1">
    <source>
        <dbReference type="SAM" id="MobiDB-lite"/>
    </source>
</evidence>
<evidence type="ECO:0000313" key="3">
    <source>
        <dbReference type="Proteomes" id="UP000294933"/>
    </source>
</evidence>
<keyword evidence="3" id="KW-1185">Reference proteome</keyword>
<accession>A0A4R5XFY6</accession>
<protein>
    <submittedName>
        <fullName evidence="2">Uncharacterized protein</fullName>
    </submittedName>
</protein>
<evidence type="ECO:0000313" key="2">
    <source>
        <dbReference type="EMBL" id="TDL29057.1"/>
    </source>
</evidence>
<gene>
    <name evidence="2" type="ORF">BD410DRAFT_779340</name>
</gene>
<sequence length="149" mass="16343">MSTSDTSNLQVVSGGPSSQLGLPPGNPDANATASKRVQKAPKLKRPKPKVYGYALKDAWITSYAARHNLCPPGSGYDPAERVLLKIMGDTRIGDFCTVKCRNGARDTGLCLRLCDNWSRCGMCCATREKIETVKRVLETGEEPKWYYAD</sequence>
<feature type="compositionally biased region" description="Low complexity" evidence="1">
    <location>
        <begin position="10"/>
        <end position="23"/>
    </location>
</feature>
<dbReference type="VEuPathDB" id="FungiDB:BD410DRAFT_779340"/>
<dbReference type="EMBL" id="ML170156">
    <property type="protein sequence ID" value="TDL29057.1"/>
    <property type="molecule type" value="Genomic_DNA"/>
</dbReference>
<dbReference type="AlphaFoldDB" id="A0A4R5XFY6"/>
<organism evidence="2 3">
    <name type="scientific">Rickenella mellea</name>
    <dbReference type="NCBI Taxonomy" id="50990"/>
    <lineage>
        <taxon>Eukaryota</taxon>
        <taxon>Fungi</taxon>
        <taxon>Dikarya</taxon>
        <taxon>Basidiomycota</taxon>
        <taxon>Agaricomycotina</taxon>
        <taxon>Agaricomycetes</taxon>
        <taxon>Hymenochaetales</taxon>
        <taxon>Rickenellaceae</taxon>
        <taxon>Rickenella</taxon>
    </lineage>
</organism>
<feature type="region of interest" description="Disordered" evidence="1">
    <location>
        <begin position="1"/>
        <end position="45"/>
    </location>
</feature>
<reference evidence="2 3" key="1">
    <citation type="submission" date="2018-06" db="EMBL/GenBank/DDBJ databases">
        <title>A transcriptomic atlas of mushroom development highlights an independent origin of complex multicellularity.</title>
        <authorList>
            <consortium name="DOE Joint Genome Institute"/>
            <person name="Krizsan K."/>
            <person name="Almasi E."/>
            <person name="Merenyi Z."/>
            <person name="Sahu N."/>
            <person name="Viragh M."/>
            <person name="Koszo T."/>
            <person name="Mondo S."/>
            <person name="Kiss B."/>
            <person name="Balint B."/>
            <person name="Kues U."/>
            <person name="Barry K."/>
            <person name="Hegedus J.C."/>
            <person name="Henrissat B."/>
            <person name="Johnson J."/>
            <person name="Lipzen A."/>
            <person name="Ohm R."/>
            <person name="Nagy I."/>
            <person name="Pangilinan J."/>
            <person name="Yan J."/>
            <person name="Xiong Y."/>
            <person name="Grigoriev I.V."/>
            <person name="Hibbett D.S."/>
            <person name="Nagy L.G."/>
        </authorList>
    </citation>
    <scope>NUCLEOTIDE SEQUENCE [LARGE SCALE GENOMIC DNA]</scope>
    <source>
        <strain evidence="2 3">SZMC22713</strain>
    </source>
</reference>